<gene>
    <name evidence="3" type="ORF">Dm11a5_0400</name>
</gene>
<name>A0A142V8S4_9CHLR</name>
<evidence type="ECO:0000256" key="2">
    <source>
        <dbReference type="SAM" id="Phobius"/>
    </source>
</evidence>
<dbReference type="EMBL" id="CP011127">
    <property type="protein sequence ID" value="AMU86226.1"/>
    <property type="molecule type" value="Genomic_DNA"/>
</dbReference>
<accession>A0A142V8S4</accession>
<feature type="transmembrane region" description="Helical" evidence="2">
    <location>
        <begin position="60"/>
        <end position="80"/>
    </location>
</feature>
<keyword evidence="2" id="KW-1133">Transmembrane helix</keyword>
<feature type="transmembrane region" description="Helical" evidence="2">
    <location>
        <begin position="86"/>
        <end position="103"/>
    </location>
</feature>
<protein>
    <submittedName>
        <fullName evidence="3">Putative membrane protein</fullName>
    </submittedName>
</protein>
<keyword evidence="2" id="KW-0812">Transmembrane</keyword>
<proteinExistence type="predicted"/>
<sequence>MKIGPIEILLIGGLIAIVWAVSKFGKLGKKSGTTEDAKSKPARVAPKAPPRSHTSYRLQYLGIIVLFGGLLLGGISFLLVKQLAYGIVWGVAIAGIGLLLLFFSRRK</sequence>
<feature type="transmembrane region" description="Helical" evidence="2">
    <location>
        <begin position="6"/>
        <end position="22"/>
    </location>
</feature>
<keyword evidence="2" id="KW-0472">Membrane</keyword>
<evidence type="ECO:0000256" key="1">
    <source>
        <dbReference type="SAM" id="MobiDB-lite"/>
    </source>
</evidence>
<evidence type="ECO:0000313" key="4">
    <source>
        <dbReference type="Proteomes" id="UP000076394"/>
    </source>
</evidence>
<dbReference type="PATRIC" id="fig|61435.8.peg.399"/>
<reference evidence="3 4" key="1">
    <citation type="submission" date="2015-03" db="EMBL/GenBank/DDBJ databases">
        <title>Genomic characterization of Dehalococcoides mccartyi strain 11a5, an unusal plasmid-containing chloroethene dechlorinator.</title>
        <authorList>
            <person name="Zhao S."/>
            <person name="Ding C."/>
            <person name="He J."/>
        </authorList>
    </citation>
    <scope>NUCLEOTIDE SEQUENCE [LARGE SCALE GENOMIC DNA]</scope>
    <source>
        <strain evidence="3 4">11a5</strain>
    </source>
</reference>
<evidence type="ECO:0000313" key="3">
    <source>
        <dbReference type="EMBL" id="AMU86226.1"/>
    </source>
</evidence>
<dbReference type="RefSeq" id="WP_034376691.1">
    <property type="nucleotide sequence ID" value="NZ_CP011127.1"/>
</dbReference>
<organism evidence="3 4">
    <name type="scientific">Dehalococcoides mccartyi</name>
    <dbReference type="NCBI Taxonomy" id="61435"/>
    <lineage>
        <taxon>Bacteria</taxon>
        <taxon>Bacillati</taxon>
        <taxon>Chloroflexota</taxon>
        <taxon>Dehalococcoidia</taxon>
        <taxon>Dehalococcoidales</taxon>
        <taxon>Dehalococcoidaceae</taxon>
        <taxon>Dehalococcoides</taxon>
    </lineage>
</organism>
<dbReference type="Proteomes" id="UP000076394">
    <property type="component" value="Chromosome"/>
</dbReference>
<feature type="region of interest" description="Disordered" evidence="1">
    <location>
        <begin position="29"/>
        <end position="53"/>
    </location>
</feature>
<dbReference type="AlphaFoldDB" id="A0A142V8S4"/>